<feature type="non-terminal residue" evidence="2">
    <location>
        <position position="1"/>
    </location>
</feature>
<dbReference type="EMBL" id="NIXT01004396">
    <property type="protein sequence ID" value="OXE28397.1"/>
    <property type="molecule type" value="Genomic_DNA"/>
</dbReference>
<gene>
    <name evidence="2" type="ORF">CA163_34125</name>
</gene>
<proteinExistence type="predicted"/>
<evidence type="ECO:0000259" key="1">
    <source>
        <dbReference type="Pfam" id="PF02912"/>
    </source>
</evidence>
<keyword evidence="2" id="KW-0436">Ligase</keyword>
<reference evidence="2 3" key="1">
    <citation type="journal article" date="2017" name="Appl. Environ. Microbiol.">
        <title>Parallel evolution of two clades of a major Atlantic endemic Vibrio parahaemolyticus pathogen lineage by independent acquisition of related pathogenicity islands.</title>
        <authorList>
            <person name="Xu F."/>
            <person name="Gonzalez-Escalona N."/>
            <person name="Drees K.P."/>
            <person name="Sebra R.P."/>
            <person name="Cooper V.S."/>
            <person name="Jones S.H."/>
            <person name="Whistler C.A."/>
        </authorList>
    </citation>
    <scope>NUCLEOTIDE SEQUENCE [LARGE SCALE GENOMIC DNA]</scope>
    <source>
        <strain evidence="2 3">MAVP-3</strain>
    </source>
</reference>
<sequence length="90" mass="9784">DEVRVQYLGKKGELTAQLQSLGKLPPEERREAGQEINKAKGVVQQAIAARKDALQSAELEAKLAAETIDVTLPGRRIENGGLHPVTRTVE</sequence>
<dbReference type="InterPro" id="IPR045864">
    <property type="entry name" value="aa-tRNA-synth_II/BPL/LPL"/>
</dbReference>
<comment type="caution">
    <text evidence="2">The sequence shown here is derived from an EMBL/GenBank/DDBJ whole genome shotgun (WGS) entry which is preliminary data.</text>
</comment>
<dbReference type="GO" id="GO:0006432">
    <property type="term" value="P:phenylalanyl-tRNA aminoacylation"/>
    <property type="evidence" value="ECO:0007669"/>
    <property type="project" value="InterPro"/>
</dbReference>
<dbReference type="InterPro" id="IPR010978">
    <property type="entry name" value="tRNA-bd_arm"/>
</dbReference>
<evidence type="ECO:0000313" key="3">
    <source>
        <dbReference type="Proteomes" id="UP000214596"/>
    </source>
</evidence>
<organism evidence="2 3">
    <name type="scientific">Vibrio parahaemolyticus</name>
    <dbReference type="NCBI Taxonomy" id="670"/>
    <lineage>
        <taxon>Bacteria</taxon>
        <taxon>Pseudomonadati</taxon>
        <taxon>Pseudomonadota</taxon>
        <taxon>Gammaproteobacteria</taxon>
        <taxon>Vibrionales</taxon>
        <taxon>Vibrionaceae</taxon>
        <taxon>Vibrio</taxon>
    </lineage>
</organism>
<dbReference type="Proteomes" id="UP000214596">
    <property type="component" value="Unassembled WGS sequence"/>
</dbReference>
<evidence type="ECO:0000313" key="2">
    <source>
        <dbReference type="EMBL" id="OXE28397.1"/>
    </source>
</evidence>
<dbReference type="Gene3D" id="3.30.930.10">
    <property type="entry name" value="Bira Bifunctional Protein, Domain 2"/>
    <property type="match status" value="1"/>
</dbReference>
<feature type="non-terminal residue" evidence="2">
    <location>
        <position position="90"/>
    </location>
</feature>
<dbReference type="Pfam" id="PF02912">
    <property type="entry name" value="Phe_tRNA-synt_N"/>
    <property type="match status" value="1"/>
</dbReference>
<name>A0A227J1K4_VIBPH</name>
<accession>A0A227J1K4</accession>
<dbReference type="GO" id="GO:0005524">
    <property type="term" value="F:ATP binding"/>
    <property type="evidence" value="ECO:0007669"/>
    <property type="project" value="InterPro"/>
</dbReference>
<dbReference type="GO" id="GO:0005737">
    <property type="term" value="C:cytoplasm"/>
    <property type="evidence" value="ECO:0007669"/>
    <property type="project" value="InterPro"/>
</dbReference>
<dbReference type="InterPro" id="IPR004188">
    <property type="entry name" value="Phe-tRNA_ligase_II_N"/>
</dbReference>
<dbReference type="AlphaFoldDB" id="A0A227J1K4"/>
<feature type="domain" description="Phenylalanine-tRNA ligase class II N-terminal" evidence="1">
    <location>
        <begin position="1"/>
        <end position="63"/>
    </location>
</feature>
<protein>
    <submittedName>
        <fullName evidence="2">Phenylalanine--tRNA ligase subunit alpha</fullName>
    </submittedName>
</protein>
<dbReference type="SUPFAM" id="SSF46589">
    <property type="entry name" value="tRNA-binding arm"/>
    <property type="match status" value="1"/>
</dbReference>
<dbReference type="GO" id="GO:0004826">
    <property type="term" value="F:phenylalanine-tRNA ligase activity"/>
    <property type="evidence" value="ECO:0007669"/>
    <property type="project" value="InterPro"/>
</dbReference>